<dbReference type="InterPro" id="IPR023272">
    <property type="entry name" value="Cyt_c_oxidase_suVIIB_dom_sf"/>
</dbReference>
<evidence type="ECO:0000256" key="3">
    <source>
        <dbReference type="ARBA" id="ARBA00007351"/>
    </source>
</evidence>
<keyword evidence="14" id="KW-1185">Reference proteome</keyword>
<sequence length="84" mass="9290">MFRFAKSAVNITAQGARQVAVRHGHQSAAPDFHSKYGNLVLLSGAGFCVSVWAYVLTQTGITWNLSPVGKVTPKEWRVKEEEEE</sequence>
<dbReference type="Proteomes" id="UP001046870">
    <property type="component" value="Chromosome 3"/>
</dbReference>
<dbReference type="PANTHER" id="PTHR16716:SF0">
    <property type="entry name" value="CYTOCHROME C OXIDASE SUBUNIT 7B, MITOCHONDRIAL"/>
    <property type="match status" value="1"/>
</dbReference>
<dbReference type="FunFam" id="4.10.51.10:FF:000001">
    <property type="entry name" value="Cytochrome c oxidase subunit 7B, mitochondrial"/>
    <property type="match status" value="1"/>
</dbReference>
<dbReference type="GO" id="GO:0006123">
    <property type="term" value="P:mitochondrial electron transport, cytochrome c to oxygen"/>
    <property type="evidence" value="ECO:0007669"/>
    <property type="project" value="InterPro"/>
</dbReference>
<dbReference type="PANTHER" id="PTHR16716">
    <property type="entry name" value="CYTOCHROME C OXIDASE SUBUNIT 7B, MITOCHONDRIAL"/>
    <property type="match status" value="1"/>
</dbReference>
<name>A0A9D3TBX1_MEGAT</name>
<accession>A0A9D3TBX1</accession>
<evidence type="ECO:0000256" key="11">
    <source>
        <dbReference type="ARBA" id="ARBA00041642"/>
    </source>
</evidence>
<evidence type="ECO:0000313" key="14">
    <source>
        <dbReference type="Proteomes" id="UP001046870"/>
    </source>
</evidence>
<protein>
    <recommendedName>
        <fullName evidence="10">Cytochrome c oxidase subunit 7B, mitochondrial</fullName>
    </recommendedName>
    <alternativeName>
        <fullName evidence="11">Cytochrome c oxidase polypeptide VIIb</fullName>
    </alternativeName>
</protein>
<gene>
    <name evidence="13" type="ORF">MATL_G00053000</name>
</gene>
<evidence type="ECO:0000256" key="2">
    <source>
        <dbReference type="ARBA" id="ARBA00004673"/>
    </source>
</evidence>
<proteinExistence type="inferred from homology"/>
<dbReference type="OrthoDB" id="9937520at2759"/>
<evidence type="ECO:0000256" key="1">
    <source>
        <dbReference type="ARBA" id="ARBA00004434"/>
    </source>
</evidence>
<keyword evidence="7 12" id="KW-1133">Transmembrane helix</keyword>
<keyword evidence="8" id="KW-0496">Mitochondrion</keyword>
<feature type="transmembrane region" description="Helical" evidence="12">
    <location>
        <begin position="36"/>
        <end position="56"/>
    </location>
</feature>
<comment type="subcellular location">
    <subcellularLocation>
        <location evidence="1">Mitochondrion inner membrane</location>
        <topology evidence="1">Single-pass membrane protein</topology>
    </subcellularLocation>
</comment>
<dbReference type="InterPro" id="IPR008433">
    <property type="entry name" value="Cyt_c_oxidase_suVIIB"/>
</dbReference>
<dbReference type="EMBL" id="JAFDVH010000003">
    <property type="protein sequence ID" value="KAG7484720.1"/>
    <property type="molecule type" value="Genomic_DNA"/>
</dbReference>
<keyword evidence="9 12" id="KW-0472">Membrane</keyword>
<evidence type="ECO:0000256" key="4">
    <source>
        <dbReference type="ARBA" id="ARBA00022692"/>
    </source>
</evidence>
<evidence type="ECO:0000313" key="13">
    <source>
        <dbReference type="EMBL" id="KAG7484720.1"/>
    </source>
</evidence>
<dbReference type="AlphaFoldDB" id="A0A9D3TBX1"/>
<evidence type="ECO:0000256" key="8">
    <source>
        <dbReference type="ARBA" id="ARBA00023128"/>
    </source>
</evidence>
<comment type="pathway">
    <text evidence="2">Energy metabolism; oxidative phosphorylation.</text>
</comment>
<organism evidence="13 14">
    <name type="scientific">Megalops atlanticus</name>
    <name type="common">Tarpon</name>
    <name type="synonym">Clupea gigantea</name>
    <dbReference type="NCBI Taxonomy" id="7932"/>
    <lineage>
        <taxon>Eukaryota</taxon>
        <taxon>Metazoa</taxon>
        <taxon>Chordata</taxon>
        <taxon>Craniata</taxon>
        <taxon>Vertebrata</taxon>
        <taxon>Euteleostomi</taxon>
        <taxon>Actinopterygii</taxon>
        <taxon>Neopterygii</taxon>
        <taxon>Teleostei</taxon>
        <taxon>Elopiformes</taxon>
        <taxon>Megalopidae</taxon>
        <taxon>Megalops</taxon>
    </lineage>
</organism>
<keyword evidence="5" id="KW-0999">Mitochondrion inner membrane</keyword>
<comment type="caution">
    <text evidence="13">The sequence shown here is derived from an EMBL/GenBank/DDBJ whole genome shotgun (WGS) entry which is preliminary data.</text>
</comment>
<dbReference type="SUPFAM" id="SSF81423">
    <property type="entry name" value="Mitochondrial cytochrome c oxidase subunit VIIb"/>
    <property type="match status" value="1"/>
</dbReference>
<evidence type="ECO:0000256" key="12">
    <source>
        <dbReference type="SAM" id="Phobius"/>
    </source>
</evidence>
<evidence type="ECO:0000256" key="5">
    <source>
        <dbReference type="ARBA" id="ARBA00022792"/>
    </source>
</evidence>
<evidence type="ECO:0000256" key="7">
    <source>
        <dbReference type="ARBA" id="ARBA00022989"/>
    </source>
</evidence>
<evidence type="ECO:0000256" key="6">
    <source>
        <dbReference type="ARBA" id="ARBA00022946"/>
    </source>
</evidence>
<comment type="similarity">
    <text evidence="3">Belongs to the cytochrome c oxidase VIIb family.</text>
</comment>
<dbReference type="GO" id="GO:0005743">
    <property type="term" value="C:mitochondrial inner membrane"/>
    <property type="evidence" value="ECO:0007669"/>
    <property type="project" value="UniProtKB-SubCell"/>
</dbReference>
<dbReference type="CDD" id="cd01403">
    <property type="entry name" value="Cyt_c_Oxidase_VIIb"/>
    <property type="match status" value="1"/>
</dbReference>
<dbReference type="Gene3D" id="4.10.51.10">
    <property type="entry name" value="Cytochrome C Oxidase, chain K"/>
    <property type="match status" value="1"/>
</dbReference>
<reference evidence="13" key="1">
    <citation type="submission" date="2021-01" db="EMBL/GenBank/DDBJ databases">
        <authorList>
            <person name="Zahm M."/>
            <person name="Roques C."/>
            <person name="Cabau C."/>
            <person name="Klopp C."/>
            <person name="Donnadieu C."/>
            <person name="Jouanno E."/>
            <person name="Lampietro C."/>
            <person name="Louis A."/>
            <person name="Herpin A."/>
            <person name="Echchiki A."/>
            <person name="Berthelot C."/>
            <person name="Parey E."/>
            <person name="Roest-Crollius H."/>
            <person name="Braasch I."/>
            <person name="Postlethwait J."/>
            <person name="Bobe J."/>
            <person name="Montfort J."/>
            <person name="Bouchez O."/>
            <person name="Begum T."/>
            <person name="Mejri S."/>
            <person name="Adams A."/>
            <person name="Chen W.-J."/>
            <person name="Guiguen Y."/>
        </authorList>
    </citation>
    <scope>NUCLEOTIDE SEQUENCE</scope>
    <source>
        <strain evidence="13">YG-15Mar2019-1</strain>
        <tissue evidence="13">Brain</tissue>
    </source>
</reference>
<dbReference type="Pfam" id="PF05392">
    <property type="entry name" value="COX7B"/>
    <property type="match status" value="1"/>
</dbReference>
<keyword evidence="6" id="KW-0809">Transit peptide</keyword>
<evidence type="ECO:0000256" key="10">
    <source>
        <dbReference type="ARBA" id="ARBA00040623"/>
    </source>
</evidence>
<evidence type="ECO:0000256" key="9">
    <source>
        <dbReference type="ARBA" id="ARBA00023136"/>
    </source>
</evidence>
<keyword evidence="4 12" id="KW-0812">Transmembrane</keyword>